<dbReference type="PROSITE" id="PS50082">
    <property type="entry name" value="WD_REPEATS_2"/>
    <property type="match status" value="2"/>
</dbReference>
<dbReference type="PANTHER" id="PTHR19848:SF8">
    <property type="entry name" value="F-BOX AND WD REPEAT DOMAIN CONTAINING 7"/>
    <property type="match status" value="1"/>
</dbReference>
<comment type="caution">
    <text evidence="5">The sequence shown here is derived from an EMBL/GenBank/DDBJ whole genome shotgun (WGS) entry which is preliminary data.</text>
</comment>
<dbReference type="InterPro" id="IPR020472">
    <property type="entry name" value="WD40_PAC1"/>
</dbReference>
<keyword evidence="6" id="KW-1185">Reference proteome</keyword>
<reference evidence="6" key="1">
    <citation type="journal article" date="2017" name="Nat. Microbiol.">
        <title>Global analysis of biosynthetic gene clusters reveals vast potential of secondary metabolite production in Penicillium species.</title>
        <authorList>
            <person name="Nielsen J.C."/>
            <person name="Grijseels S."/>
            <person name="Prigent S."/>
            <person name="Ji B."/>
            <person name="Dainat J."/>
            <person name="Nielsen K.F."/>
            <person name="Frisvad J.C."/>
            <person name="Workman M."/>
            <person name="Nielsen J."/>
        </authorList>
    </citation>
    <scope>NUCLEOTIDE SEQUENCE [LARGE SCALE GENOMIC DNA]</scope>
    <source>
        <strain evidence="6">IBT 14082</strain>
    </source>
</reference>
<dbReference type="PRINTS" id="PR00320">
    <property type="entry name" value="GPROTEINBRPT"/>
</dbReference>
<dbReference type="InterPro" id="IPR036322">
    <property type="entry name" value="WD40_repeat_dom_sf"/>
</dbReference>
<feature type="compositionally biased region" description="Low complexity" evidence="4">
    <location>
        <begin position="284"/>
        <end position="297"/>
    </location>
</feature>
<feature type="repeat" description="WD" evidence="3">
    <location>
        <begin position="493"/>
        <end position="532"/>
    </location>
</feature>
<dbReference type="PROSITE" id="PS50294">
    <property type="entry name" value="WD_REPEATS_REGION"/>
    <property type="match status" value="1"/>
</dbReference>
<dbReference type="SMART" id="SM00320">
    <property type="entry name" value="WD40"/>
    <property type="match status" value="5"/>
</dbReference>
<name>A0A1V6T0K6_9EURO</name>
<feature type="compositionally biased region" description="Low complexity" evidence="4">
    <location>
        <begin position="112"/>
        <end position="123"/>
    </location>
</feature>
<evidence type="ECO:0000256" key="2">
    <source>
        <dbReference type="ARBA" id="ARBA00022737"/>
    </source>
</evidence>
<dbReference type="SUPFAM" id="SSF50978">
    <property type="entry name" value="WD40 repeat-like"/>
    <property type="match status" value="1"/>
</dbReference>
<evidence type="ECO:0000256" key="4">
    <source>
        <dbReference type="SAM" id="MobiDB-lite"/>
    </source>
</evidence>
<dbReference type="AlphaFoldDB" id="A0A1V6T0K6"/>
<feature type="region of interest" description="Disordered" evidence="4">
    <location>
        <begin position="236"/>
        <end position="299"/>
    </location>
</feature>
<keyword evidence="2" id="KW-0677">Repeat</keyword>
<evidence type="ECO:0000256" key="3">
    <source>
        <dbReference type="PROSITE-ProRule" id="PRU00221"/>
    </source>
</evidence>
<feature type="repeat" description="WD" evidence="3">
    <location>
        <begin position="450"/>
        <end position="489"/>
    </location>
</feature>
<gene>
    <name evidence="5" type="ORF">PENFLA_c018G10043</name>
</gene>
<dbReference type="InterPro" id="IPR001680">
    <property type="entry name" value="WD40_rpt"/>
</dbReference>
<dbReference type="InterPro" id="IPR019775">
    <property type="entry name" value="WD40_repeat_CS"/>
</dbReference>
<dbReference type="EMBL" id="MLQL01000018">
    <property type="protein sequence ID" value="OQE19736.1"/>
    <property type="molecule type" value="Genomic_DNA"/>
</dbReference>
<protein>
    <submittedName>
        <fullName evidence="5">Uncharacterized protein</fullName>
    </submittedName>
</protein>
<keyword evidence="1 3" id="KW-0853">WD repeat</keyword>
<sequence>MAERGSRNVHPNAMTPDREIAGPANPNPINLTSDAGTNALLVDIGFNDIRSDTGVTDSTANVDSVDPHSDIKLTRRVRFDTEVRYKPPKSLSSNNADSIEQHSDNRADVVATDESSIESSIESSTDDSVDSTSTNPIETESDNNNHVVGMTGDQYTTESSSTSKESSEPDMDNGAMGFNRRDLIHWFAHADLGPRFKPRPRLPVGSVPFIPVDIVGYIQSIPEPEATIVASMPPDTVEDTQAIPEPDAKGVTSIPPDTTEDNKSNSGAEAGSVASIPRDAVNVTKSSSKSDTTKSGSVPSNTVNGWSFALAAGLYTRLAAIKLHETGWEWSAGTYLPQCFLAAPGQLRTVAHETKMIKKGVTIMGWVGCGLYLLYRRDSTDLLGKETTELTAYHEPSGSHRVLRMSLLAWNNVAFYAVASLDDHEALVTGHHSGYVAVWDVRRGYTQYSLRGIRDTVSCIVTEKNLIVAGSFDGNICVWDLTKRTSADASLTLKGHTGTMMCLKLHGKYLVSGGADREARVWDLETGECNHVLGGHAKAVRFVCMNEQAIVTAGADDIHYPESEIRIWQTNSDEFAAGRCNFKCSGSGLVNHLHLVGNYLIAAGNGGSVVEWDVTRGTKLLLNRQDSDGVVAMATSEKFLLVGKKSGLLYLLDRVAMHLTYLRDVPSEIFQVGILDESRIIAAYKHDGHAYLTIWHV</sequence>
<feature type="region of interest" description="Disordered" evidence="4">
    <location>
        <begin position="1"/>
        <end position="31"/>
    </location>
</feature>
<organism evidence="5 6">
    <name type="scientific">Penicillium flavigenum</name>
    <dbReference type="NCBI Taxonomy" id="254877"/>
    <lineage>
        <taxon>Eukaryota</taxon>
        <taxon>Fungi</taxon>
        <taxon>Dikarya</taxon>
        <taxon>Ascomycota</taxon>
        <taxon>Pezizomycotina</taxon>
        <taxon>Eurotiomycetes</taxon>
        <taxon>Eurotiomycetidae</taxon>
        <taxon>Eurotiales</taxon>
        <taxon>Aspergillaceae</taxon>
        <taxon>Penicillium</taxon>
    </lineage>
</organism>
<dbReference type="InterPro" id="IPR015943">
    <property type="entry name" value="WD40/YVTN_repeat-like_dom_sf"/>
</dbReference>
<dbReference type="PANTHER" id="PTHR19848">
    <property type="entry name" value="WD40 REPEAT PROTEIN"/>
    <property type="match status" value="1"/>
</dbReference>
<dbReference type="STRING" id="254877.A0A1V6T0K6"/>
<dbReference type="Proteomes" id="UP000191342">
    <property type="component" value="Unassembled WGS sequence"/>
</dbReference>
<dbReference type="PROSITE" id="PS00678">
    <property type="entry name" value="WD_REPEATS_1"/>
    <property type="match status" value="2"/>
</dbReference>
<dbReference type="Gene3D" id="2.130.10.10">
    <property type="entry name" value="YVTN repeat-like/Quinoprotein amine dehydrogenase"/>
    <property type="match status" value="1"/>
</dbReference>
<dbReference type="OrthoDB" id="4336147at2759"/>
<proteinExistence type="predicted"/>
<feature type="compositionally biased region" description="Polar residues" evidence="4">
    <location>
        <begin position="135"/>
        <end position="146"/>
    </location>
</feature>
<evidence type="ECO:0000256" key="1">
    <source>
        <dbReference type="ARBA" id="ARBA00022574"/>
    </source>
</evidence>
<feature type="region of interest" description="Disordered" evidence="4">
    <location>
        <begin position="84"/>
        <end position="172"/>
    </location>
</feature>
<evidence type="ECO:0000313" key="5">
    <source>
        <dbReference type="EMBL" id="OQE19736.1"/>
    </source>
</evidence>
<dbReference type="Pfam" id="PF00400">
    <property type="entry name" value="WD40"/>
    <property type="match status" value="2"/>
</dbReference>
<evidence type="ECO:0000313" key="6">
    <source>
        <dbReference type="Proteomes" id="UP000191342"/>
    </source>
</evidence>
<accession>A0A1V6T0K6</accession>